<dbReference type="Gene3D" id="3.10.129.10">
    <property type="entry name" value="Hotdog Thioesterase"/>
    <property type="match status" value="1"/>
</dbReference>
<evidence type="ECO:0000259" key="3">
    <source>
        <dbReference type="Pfam" id="PF03061"/>
    </source>
</evidence>
<comment type="caution">
    <text evidence="4">The sequence shown here is derived from an EMBL/GenBank/DDBJ whole genome shotgun (WGS) entry which is preliminary data.</text>
</comment>
<feature type="domain" description="Thioesterase" evidence="3">
    <location>
        <begin position="42"/>
        <end position="111"/>
    </location>
</feature>
<gene>
    <name evidence="4" type="ORF">AB0I48_31735</name>
</gene>
<dbReference type="Pfam" id="PF03061">
    <property type="entry name" value="4HBT"/>
    <property type="match status" value="1"/>
</dbReference>
<sequence>MQQISELFGHIGYRKERDADGSLVWELPVAPHVVNTAGGLQGGLIATLADIAAGTLALETRPPNAGVVTSDLSVRYFRPITGGAARAVSRIVHAGKRSVVVQVEVIEIPGNELAALATVNFATVEFANRGTTTATDA</sequence>
<evidence type="ECO:0000256" key="2">
    <source>
        <dbReference type="ARBA" id="ARBA00022801"/>
    </source>
</evidence>
<proteinExistence type="inferred from homology"/>
<protein>
    <submittedName>
        <fullName evidence="4">PaaI family thioesterase</fullName>
        <ecNumber evidence="4">3.1.2.-</ecNumber>
    </submittedName>
</protein>
<dbReference type="InterPro" id="IPR039298">
    <property type="entry name" value="ACOT13"/>
</dbReference>
<evidence type="ECO:0000313" key="4">
    <source>
        <dbReference type="EMBL" id="MEV0712141.1"/>
    </source>
</evidence>
<dbReference type="Proteomes" id="UP001551695">
    <property type="component" value="Unassembled WGS sequence"/>
</dbReference>
<dbReference type="NCBIfam" id="TIGR00369">
    <property type="entry name" value="unchar_dom_1"/>
    <property type="match status" value="1"/>
</dbReference>
<dbReference type="InterPro" id="IPR029069">
    <property type="entry name" value="HotDog_dom_sf"/>
</dbReference>
<dbReference type="PANTHER" id="PTHR21660">
    <property type="entry name" value="THIOESTERASE SUPERFAMILY MEMBER-RELATED"/>
    <property type="match status" value="1"/>
</dbReference>
<keyword evidence="5" id="KW-1185">Reference proteome</keyword>
<dbReference type="SUPFAM" id="SSF54637">
    <property type="entry name" value="Thioesterase/thiol ester dehydrase-isomerase"/>
    <property type="match status" value="1"/>
</dbReference>
<comment type="similarity">
    <text evidence="1">Belongs to the thioesterase PaaI family.</text>
</comment>
<evidence type="ECO:0000256" key="1">
    <source>
        <dbReference type="ARBA" id="ARBA00008324"/>
    </source>
</evidence>
<dbReference type="EMBL" id="JBFAKC010000019">
    <property type="protein sequence ID" value="MEV0712141.1"/>
    <property type="molecule type" value="Genomic_DNA"/>
</dbReference>
<dbReference type="CDD" id="cd03443">
    <property type="entry name" value="PaaI_thioesterase"/>
    <property type="match status" value="1"/>
</dbReference>
<dbReference type="PANTHER" id="PTHR21660:SF1">
    <property type="entry name" value="ACYL-COENZYME A THIOESTERASE 13"/>
    <property type="match status" value="1"/>
</dbReference>
<dbReference type="EC" id="3.1.2.-" evidence="4"/>
<dbReference type="InterPro" id="IPR006683">
    <property type="entry name" value="Thioestr_dom"/>
</dbReference>
<reference evidence="4 5" key="1">
    <citation type="submission" date="2024-06" db="EMBL/GenBank/DDBJ databases">
        <title>The Natural Products Discovery Center: Release of the First 8490 Sequenced Strains for Exploring Actinobacteria Biosynthetic Diversity.</title>
        <authorList>
            <person name="Kalkreuter E."/>
            <person name="Kautsar S.A."/>
            <person name="Yang D."/>
            <person name="Bader C.D."/>
            <person name="Teijaro C.N."/>
            <person name="Fluegel L."/>
            <person name="Davis C.M."/>
            <person name="Simpson J.R."/>
            <person name="Lauterbach L."/>
            <person name="Steele A.D."/>
            <person name="Gui C."/>
            <person name="Meng S."/>
            <person name="Li G."/>
            <person name="Viehrig K."/>
            <person name="Ye F."/>
            <person name="Su P."/>
            <person name="Kiefer A.F."/>
            <person name="Nichols A."/>
            <person name="Cepeda A.J."/>
            <person name="Yan W."/>
            <person name="Fan B."/>
            <person name="Jiang Y."/>
            <person name="Adhikari A."/>
            <person name="Zheng C.-J."/>
            <person name="Schuster L."/>
            <person name="Cowan T.M."/>
            <person name="Smanski M.J."/>
            <person name="Chevrette M.G."/>
            <person name="De Carvalho L.P.S."/>
            <person name="Shen B."/>
        </authorList>
    </citation>
    <scope>NUCLEOTIDE SEQUENCE [LARGE SCALE GENOMIC DNA]</scope>
    <source>
        <strain evidence="4 5">NPDC050403</strain>
    </source>
</reference>
<evidence type="ECO:0000313" key="5">
    <source>
        <dbReference type="Proteomes" id="UP001551695"/>
    </source>
</evidence>
<keyword evidence="2 4" id="KW-0378">Hydrolase</keyword>
<dbReference type="RefSeq" id="WP_355084413.1">
    <property type="nucleotide sequence ID" value="NZ_JBEXKW010000009.1"/>
</dbReference>
<name>A0ABV3G409_9NOCA</name>
<dbReference type="GO" id="GO:0016787">
    <property type="term" value="F:hydrolase activity"/>
    <property type="evidence" value="ECO:0007669"/>
    <property type="project" value="UniProtKB-KW"/>
</dbReference>
<accession>A0ABV3G409</accession>
<organism evidence="4 5">
    <name type="scientific">Nocardia aurea</name>
    <dbReference type="NCBI Taxonomy" id="2144174"/>
    <lineage>
        <taxon>Bacteria</taxon>
        <taxon>Bacillati</taxon>
        <taxon>Actinomycetota</taxon>
        <taxon>Actinomycetes</taxon>
        <taxon>Mycobacteriales</taxon>
        <taxon>Nocardiaceae</taxon>
        <taxon>Nocardia</taxon>
    </lineage>
</organism>
<dbReference type="InterPro" id="IPR003736">
    <property type="entry name" value="PAAI_dom"/>
</dbReference>